<feature type="region of interest" description="Disordered" evidence="1">
    <location>
        <begin position="1"/>
        <end position="43"/>
    </location>
</feature>
<sequence>MSSTSVFSREGSLPSPVTASGSPLFGDSPVASGRSSPACSEDSLFGGVRGTSISIDPSQQMASSRPVESITAGSVDLDPSSSQLFKSMPWYTNLLANGKDRMTLIPDELKTTARLMLDWYRDARDRSLFVDVVENRSSMKPNQKSAGPVAALLFGFRFLDIAALVASPEGVSPAPDDGVSLMLDASPSVRKSLFDSETVTLRGMSLLYTGGGWPALISAVKSTLESSEVVSDPVLPQDSLNQSPTYQLVHAAYRQLACVSDRHRAVTLSRQFFNMEMAAFFINWLLLGNKDFPDKTKDLYDFLEKKAVDEKLSSKLIQELSLPDAASFKPDVTKLRQPLFFALAISPLMLLCNFSPTSTNISRLSLMRAWFYYGNDRPPVLSKVELSLWSQLFAMAKGSKSSRQALSDFVTEVSPLLEDAESEKLFFSPHDGTLRMLPRGLAHGQLDGGIQPASTSLVPQAPDLDQNSDSSEPSNSMTDIDMSQLAEAIAAQFLQNRSRLPEQVDMDVSPASEEEPVTSPGVSVTLEKSSVDAVGASEYVKEIGVSHDGASTTSSRPEQIHVVTSSASEGELATGPDLSVTLERSSVDVAEAAGSIEKTGVSEKSTSVTKKPLDPSKTEGKGKTETSRKKPKKNEIVTGKLLSEESGRRKLRDKTVVSYDEISPLDAEVISVDSSPIVIKDDDLPPRFEPLCDCERVCSDLYLLRSPFGTACVYKGAFYSLDVVSDLVRLLDRANDSQVLHGLAPLFNKLTGRSQDNSDFDTFVGSMSGSGLHAVQRFTRARFAAVEDQGGLQNLIAASSVIVSGKGVEAGDIDRALLSTVGACSTLREAHDLSKRGLSSDADDQIVRASFDDFLKAKSLDVGGKIVNFLDIPGADSTHSTMGLSSNMAAHRYTMSLPRYARSHNLVPMRDLFWHLLATSHASHPAHVDANGFGTELILVQGLKLVFLGFPSEKDRHILAKVDGFKRFCFDLSGPESSDIVGILMLPGDRLVMQPCTPHYVFTLCPSLCHGAHFYASSTMERSYWGIVHTFFRDHEITNQDHHVYHELLFRMVAHWHDVIVNDTTSYLARCSSVNHDVVDHVPSVRSCSGWIQLLALFGLMELGTILLGERYVGAKRMDLENEYKHMRRLCGESIRVLDANVTVSAKGVDPVSVLALTRSYFVQQFIAVVRVAGISGHGGRTAAKAEQFVFQDSKRDPLLYKDVQEVLAGRCVEYSRGLVLQSSSCSSLRWAFADALVDVCVTARPADRESPADVRPDEPRKRQHVK</sequence>
<feature type="compositionally biased region" description="Basic and acidic residues" evidence="1">
    <location>
        <begin position="611"/>
        <end position="628"/>
    </location>
</feature>
<feature type="region of interest" description="Disordered" evidence="1">
    <location>
        <begin position="598"/>
        <end position="641"/>
    </location>
</feature>
<accession>A0AAW0CJW5</accession>
<evidence type="ECO:0008006" key="4">
    <source>
        <dbReference type="Google" id="ProtNLM"/>
    </source>
</evidence>
<reference evidence="2 3" key="1">
    <citation type="submission" date="2024-01" db="EMBL/GenBank/DDBJ databases">
        <title>A draft genome for a cacao thread blight-causing isolate of Paramarasmius palmivorus.</title>
        <authorList>
            <person name="Baruah I.K."/>
            <person name="Bukari Y."/>
            <person name="Amoako-Attah I."/>
            <person name="Meinhardt L.W."/>
            <person name="Bailey B.A."/>
            <person name="Cohen S.P."/>
        </authorList>
    </citation>
    <scope>NUCLEOTIDE SEQUENCE [LARGE SCALE GENOMIC DNA]</scope>
    <source>
        <strain evidence="2 3">GH-12</strain>
    </source>
</reference>
<comment type="caution">
    <text evidence="2">The sequence shown here is derived from an EMBL/GenBank/DDBJ whole genome shotgun (WGS) entry which is preliminary data.</text>
</comment>
<feature type="region of interest" description="Disordered" evidence="1">
    <location>
        <begin position="448"/>
        <end position="478"/>
    </location>
</feature>
<feature type="compositionally biased region" description="Polar residues" evidence="1">
    <location>
        <begin position="465"/>
        <end position="478"/>
    </location>
</feature>
<evidence type="ECO:0000256" key="1">
    <source>
        <dbReference type="SAM" id="MobiDB-lite"/>
    </source>
</evidence>
<gene>
    <name evidence="2" type="ORF">VNI00_010189</name>
</gene>
<feature type="region of interest" description="Disordered" evidence="1">
    <location>
        <begin position="500"/>
        <end position="525"/>
    </location>
</feature>
<dbReference type="Proteomes" id="UP001383192">
    <property type="component" value="Unassembled WGS sequence"/>
</dbReference>
<proteinExistence type="predicted"/>
<dbReference type="EMBL" id="JAYKXP010000039">
    <property type="protein sequence ID" value="KAK7039284.1"/>
    <property type="molecule type" value="Genomic_DNA"/>
</dbReference>
<evidence type="ECO:0000313" key="3">
    <source>
        <dbReference type="Proteomes" id="UP001383192"/>
    </source>
</evidence>
<organism evidence="2 3">
    <name type="scientific">Paramarasmius palmivorus</name>
    <dbReference type="NCBI Taxonomy" id="297713"/>
    <lineage>
        <taxon>Eukaryota</taxon>
        <taxon>Fungi</taxon>
        <taxon>Dikarya</taxon>
        <taxon>Basidiomycota</taxon>
        <taxon>Agaricomycotina</taxon>
        <taxon>Agaricomycetes</taxon>
        <taxon>Agaricomycetidae</taxon>
        <taxon>Agaricales</taxon>
        <taxon>Marasmiineae</taxon>
        <taxon>Marasmiaceae</taxon>
        <taxon>Paramarasmius</taxon>
    </lineage>
</organism>
<evidence type="ECO:0000313" key="2">
    <source>
        <dbReference type="EMBL" id="KAK7039284.1"/>
    </source>
</evidence>
<name>A0AAW0CJW5_9AGAR</name>
<keyword evidence="3" id="KW-1185">Reference proteome</keyword>
<dbReference type="AlphaFoldDB" id="A0AAW0CJW5"/>
<protein>
    <recommendedName>
        <fullName evidence="4">JmjC domain-containing protein</fullName>
    </recommendedName>
</protein>